<name>A0AAP7ZPX1_RALSL</name>
<evidence type="ECO:0000313" key="1">
    <source>
        <dbReference type="EMBL" id="OYQ14206.1"/>
    </source>
</evidence>
<sequence length="281" mass="31960">MRKLYQLKKWYTVEEAAKRLTLTLDEPIDGTDVLRLIADEELGVFWYVRGRDGVEVAPANWYVEEVEEGFENVISYVGVSRQSETASMLDGIYRVETEICRGSADWLVSLGAGKGGTSASPFGTLLIDERGCMWELLDRLDERRLRDLPQDLPYADVRNFMISSDRPAVGEIVLTKQELDRFEAQFLAVPDDLSAAYGSQNDMRDRGMWPWGSHETKLLRALAEAGEQWWSTYDQDDKTTAPTNEDVSEWLRHKHGVAARVAEVMAQILRADDIPQGPRKR</sequence>
<dbReference type="EMBL" id="NCTK01000001">
    <property type="protein sequence ID" value="OYQ14206.1"/>
    <property type="molecule type" value="Genomic_DNA"/>
</dbReference>
<dbReference type="AlphaFoldDB" id="A0AAP7ZPX1"/>
<dbReference type="RefSeq" id="WP_003272180.1">
    <property type="nucleotide sequence ID" value="NZ_NCTK01000001.1"/>
</dbReference>
<organism evidence="1 2">
    <name type="scientific">Ralstonia solanacearum K60</name>
    <dbReference type="NCBI Taxonomy" id="1091042"/>
    <lineage>
        <taxon>Bacteria</taxon>
        <taxon>Pseudomonadati</taxon>
        <taxon>Pseudomonadota</taxon>
        <taxon>Betaproteobacteria</taxon>
        <taxon>Burkholderiales</taxon>
        <taxon>Burkholderiaceae</taxon>
        <taxon>Ralstonia</taxon>
        <taxon>Ralstonia solanacearum species complex</taxon>
    </lineage>
</organism>
<accession>A0AAP7ZPX1</accession>
<comment type="caution">
    <text evidence="1">The sequence shown here is derived from an EMBL/GenBank/DDBJ whole genome shotgun (WGS) entry which is preliminary data.</text>
</comment>
<evidence type="ECO:0000313" key="2">
    <source>
        <dbReference type="Proteomes" id="UP000216164"/>
    </source>
</evidence>
<reference evidence="1 2" key="1">
    <citation type="submission" date="2017-04" db="EMBL/GenBank/DDBJ databases">
        <title>Genome Announcement: Closed genomes of Ralstonia solanacearum strains K60, UW551, and UW700.</title>
        <authorList>
            <person name="Hayes M."/>
            <person name="Macintyre A.M."/>
            <person name="Allen C."/>
        </authorList>
    </citation>
    <scope>NUCLEOTIDE SEQUENCE [LARGE SCALE GENOMIC DNA]</scope>
    <source>
        <strain evidence="1 2">UW25</strain>
    </source>
</reference>
<dbReference type="Proteomes" id="UP000216164">
    <property type="component" value="Unassembled WGS sequence"/>
</dbReference>
<protein>
    <submittedName>
        <fullName evidence="1">Uncharacterized protein</fullName>
    </submittedName>
</protein>
<proteinExistence type="predicted"/>
<gene>
    <name evidence="1" type="ORF">B7R77_13740</name>
</gene>